<dbReference type="InterPro" id="IPR016161">
    <property type="entry name" value="Ald_DH/histidinol_DH"/>
</dbReference>
<name>A0A9P0FH67_BRAAE</name>
<dbReference type="SUPFAM" id="SSF53720">
    <property type="entry name" value="ALDH-like"/>
    <property type="match status" value="1"/>
</dbReference>
<accession>A0A9P0FH67</accession>
<protein>
    <recommendedName>
        <fullName evidence="1">Aldehyde dehydrogenase domain-containing protein</fullName>
    </recommendedName>
</protein>
<dbReference type="Proteomes" id="UP001154078">
    <property type="component" value="Chromosome 3"/>
</dbReference>
<dbReference type="Gene3D" id="3.40.605.10">
    <property type="entry name" value="Aldehyde Dehydrogenase, Chain A, domain 1"/>
    <property type="match status" value="1"/>
</dbReference>
<evidence type="ECO:0000313" key="2">
    <source>
        <dbReference type="EMBL" id="CAH0553949.1"/>
    </source>
</evidence>
<dbReference type="Pfam" id="PF00171">
    <property type="entry name" value="Aldedh"/>
    <property type="match status" value="1"/>
</dbReference>
<dbReference type="EMBL" id="OV121134">
    <property type="protein sequence ID" value="CAH0553949.1"/>
    <property type="molecule type" value="Genomic_DNA"/>
</dbReference>
<dbReference type="InterPro" id="IPR016162">
    <property type="entry name" value="Ald_DH_N"/>
</dbReference>
<dbReference type="GO" id="GO:0016620">
    <property type="term" value="F:oxidoreductase activity, acting on the aldehyde or oxo group of donors, NAD or NADP as acceptor"/>
    <property type="evidence" value="ECO:0007669"/>
    <property type="project" value="InterPro"/>
</dbReference>
<keyword evidence="3" id="KW-1185">Reference proteome</keyword>
<dbReference type="InterPro" id="IPR015590">
    <property type="entry name" value="Aldehyde_DH_dom"/>
</dbReference>
<dbReference type="PANTHER" id="PTHR11699">
    <property type="entry name" value="ALDEHYDE DEHYDROGENASE-RELATED"/>
    <property type="match status" value="1"/>
</dbReference>
<organism evidence="2 3">
    <name type="scientific">Brassicogethes aeneus</name>
    <name type="common">Rape pollen beetle</name>
    <name type="synonym">Meligethes aeneus</name>
    <dbReference type="NCBI Taxonomy" id="1431903"/>
    <lineage>
        <taxon>Eukaryota</taxon>
        <taxon>Metazoa</taxon>
        <taxon>Ecdysozoa</taxon>
        <taxon>Arthropoda</taxon>
        <taxon>Hexapoda</taxon>
        <taxon>Insecta</taxon>
        <taxon>Pterygota</taxon>
        <taxon>Neoptera</taxon>
        <taxon>Endopterygota</taxon>
        <taxon>Coleoptera</taxon>
        <taxon>Polyphaga</taxon>
        <taxon>Cucujiformia</taxon>
        <taxon>Nitidulidae</taxon>
        <taxon>Meligethinae</taxon>
        <taxon>Brassicogethes</taxon>
    </lineage>
</organism>
<dbReference type="AlphaFoldDB" id="A0A9P0FH67"/>
<dbReference type="OrthoDB" id="310895at2759"/>
<sequence length="611" mass="68705">MERNNDIIKRVFQSMEYGKNTQSAEKALEWFKSKNYKFSCFCLEKEIELFNKISTEKSVLCTVQKNKTLLHNTTTNWSTFTPFKIFSTLTKFSDEIYKNIETICQIEMLTRGLLKKDTKKQANLMGDYIKYYSSYAMRCNNEKNDDCDYYIEINETTGLSVIGAALGIGMANGWDIVFFCPPLLVPIITYIFELGQNAGVSVGDFKILSLNKTHVPYIKCVYFKVERFKIPMIIFDSADLDAACDSVTEAAWGHMGTLPESVGTLIVQESVFESFVKKLKDVVKSARIGNAADGLADLAYADKPTAERLMREASEARKRGIEVFQADASSKTFQPTLFIGAAARSNRVVDDDAHLSCGVAVVSFRHIDEAVRLAENSKQGYAASVWTENVGLANEIAAKLNVANVWLNGHGLFSAEVPISPRKDSGWGVIGGEGYRRPSANHNMVINQLKPKATKPMLIDIFFKTVNNIMENKNSHIPEDKKEHLVTLIFDCITRKSQQNSSKLISGHMVNSLEEPIGQIDFNFEDFCNEKIKAIVQSILDGNSIMVYANDKGALILNEIFKYFQNDVINIKPLDNSTKGKLYCEDLYLYRETTCSKNIWTNVGASSQYKM</sequence>
<evidence type="ECO:0000259" key="1">
    <source>
        <dbReference type="Pfam" id="PF00171"/>
    </source>
</evidence>
<feature type="domain" description="Aldehyde dehydrogenase" evidence="1">
    <location>
        <begin position="231"/>
        <end position="433"/>
    </location>
</feature>
<dbReference type="Gene3D" id="3.40.309.10">
    <property type="entry name" value="Aldehyde Dehydrogenase, Chain A, domain 2"/>
    <property type="match status" value="1"/>
</dbReference>
<reference evidence="2" key="1">
    <citation type="submission" date="2021-12" db="EMBL/GenBank/DDBJ databases">
        <authorList>
            <person name="King R."/>
        </authorList>
    </citation>
    <scope>NUCLEOTIDE SEQUENCE</scope>
</reference>
<proteinExistence type="predicted"/>
<evidence type="ECO:0000313" key="3">
    <source>
        <dbReference type="Proteomes" id="UP001154078"/>
    </source>
</evidence>
<dbReference type="InterPro" id="IPR016163">
    <property type="entry name" value="Ald_DH_C"/>
</dbReference>
<gene>
    <name evidence="2" type="ORF">MELIAE_LOCUS5825</name>
</gene>